<dbReference type="PANTHER" id="PTHR22993:SF9">
    <property type="entry name" value="FORMAMIDOPYRIMIDINE-DNA GLYCOSYLASE"/>
    <property type="match status" value="1"/>
</dbReference>
<proteinExistence type="inferred from homology"/>
<comment type="catalytic activity">
    <reaction evidence="1">
        <text>Hydrolysis of DNA containing ring-opened 7-methylguanine residues, releasing 2,6-diamino-4-hydroxy-5-(N-methyl)formamidopyrimidine.</text>
        <dbReference type="EC" id="3.2.2.23"/>
    </reaction>
</comment>
<comment type="similarity">
    <text evidence="3">Belongs to the FPG family.</text>
</comment>
<feature type="domain" description="FPG-type" evidence="17">
    <location>
        <begin position="209"/>
        <end position="243"/>
    </location>
</feature>
<keyword evidence="7 16" id="KW-0863">Zinc-finger</keyword>
<dbReference type="SUPFAM" id="SSF57716">
    <property type="entry name" value="Glucocorticoid receptor-like (DNA-binding domain)"/>
    <property type="match status" value="1"/>
</dbReference>
<comment type="catalytic activity">
    <reaction evidence="15">
        <text>2'-deoxyribonucleotide-(2'-deoxyribose 5'-phosphate)-2'-deoxyribonucleotide-DNA = a 3'-end 2'-deoxyribonucleotide-(2,3-dehydro-2,3-deoxyribose 5'-phosphate)-DNA + a 5'-end 5'-phospho-2'-deoxyribonucleoside-DNA + H(+)</text>
        <dbReference type="Rhea" id="RHEA:66592"/>
        <dbReference type="Rhea" id="RHEA-COMP:13180"/>
        <dbReference type="Rhea" id="RHEA-COMP:16897"/>
        <dbReference type="Rhea" id="RHEA-COMP:17067"/>
        <dbReference type="ChEBI" id="CHEBI:15378"/>
        <dbReference type="ChEBI" id="CHEBI:136412"/>
        <dbReference type="ChEBI" id="CHEBI:157695"/>
        <dbReference type="ChEBI" id="CHEBI:167181"/>
        <dbReference type="EC" id="4.2.99.18"/>
    </reaction>
</comment>
<evidence type="ECO:0000256" key="3">
    <source>
        <dbReference type="ARBA" id="ARBA00009409"/>
    </source>
</evidence>
<dbReference type="GO" id="GO:0006284">
    <property type="term" value="P:base-excision repair"/>
    <property type="evidence" value="ECO:0007669"/>
    <property type="project" value="InterPro"/>
</dbReference>
<evidence type="ECO:0000256" key="10">
    <source>
        <dbReference type="ARBA" id="ARBA00023125"/>
    </source>
</evidence>
<dbReference type="CDD" id="cd08966">
    <property type="entry name" value="EcFpg-like_N"/>
    <property type="match status" value="1"/>
</dbReference>
<dbReference type="InterPro" id="IPR035937">
    <property type="entry name" value="FPG_N"/>
</dbReference>
<dbReference type="Proteomes" id="UP000178647">
    <property type="component" value="Unassembled WGS sequence"/>
</dbReference>
<evidence type="ECO:0000256" key="8">
    <source>
        <dbReference type="ARBA" id="ARBA00022801"/>
    </source>
</evidence>
<feature type="domain" description="Formamidopyrimidine-DNA glycosylase catalytic" evidence="18">
    <location>
        <begin position="2"/>
        <end position="89"/>
    </location>
</feature>
<dbReference type="Pfam" id="PF06827">
    <property type="entry name" value="zf-FPG_IleRS"/>
    <property type="match status" value="1"/>
</dbReference>
<evidence type="ECO:0000256" key="12">
    <source>
        <dbReference type="ARBA" id="ARBA00023239"/>
    </source>
</evidence>
<dbReference type="PANTHER" id="PTHR22993">
    <property type="entry name" value="FORMAMIDOPYRIMIDINE-DNA GLYCOSYLASE"/>
    <property type="match status" value="1"/>
</dbReference>
<keyword evidence="6" id="KW-0227">DNA damage</keyword>
<dbReference type="PROSITE" id="PS51068">
    <property type="entry name" value="FPG_CAT"/>
    <property type="match status" value="1"/>
</dbReference>
<dbReference type="STRING" id="1801672.A2896_00980"/>
<dbReference type="PROSITE" id="PS51066">
    <property type="entry name" value="ZF_FPG_2"/>
    <property type="match status" value="1"/>
</dbReference>
<dbReference type="GO" id="GO:0003684">
    <property type="term" value="F:damaged DNA binding"/>
    <property type="evidence" value="ECO:0007669"/>
    <property type="project" value="InterPro"/>
</dbReference>
<dbReference type="Gene3D" id="1.10.8.50">
    <property type="match status" value="1"/>
</dbReference>
<dbReference type="InterPro" id="IPR010979">
    <property type="entry name" value="Ribosomal_uS13-like_H2TH"/>
</dbReference>
<evidence type="ECO:0000256" key="7">
    <source>
        <dbReference type="ARBA" id="ARBA00022771"/>
    </source>
</evidence>
<dbReference type="SMART" id="SM00898">
    <property type="entry name" value="Fapy_DNA_glyco"/>
    <property type="match status" value="1"/>
</dbReference>
<dbReference type="Pfam" id="PF01149">
    <property type="entry name" value="Fapy_DNA_glyco"/>
    <property type="match status" value="1"/>
</dbReference>
<dbReference type="InterPro" id="IPR010663">
    <property type="entry name" value="Znf_FPG/IleRS"/>
</dbReference>
<protein>
    <submittedName>
        <fullName evidence="19">DNA-formamidopyrimidine glycosylase</fullName>
    </submittedName>
</protein>
<dbReference type="AlphaFoldDB" id="A0A1G2EG36"/>
<evidence type="ECO:0000256" key="11">
    <source>
        <dbReference type="ARBA" id="ARBA00023204"/>
    </source>
</evidence>
<sequence>MPELPEVETIRGQLGKEIIGRKLDGQKIVGVRRRAKILMIDFSDGSSLIFHLKLTGQLIFNGQPSKYTRHIFKFDDGSQLVFNDMRKFGWWKKVQDTKEIEKAFGPEALEISLGTLKNLLKKRPDAKIKPLLMDQKLIAGIGNIYSDEILFASKVQPLRRVKTLHTKEVELIWRNIKKILQAAIKYHGTSERSYVDAYGQKGSFLKRLKVYQREGKKCFRCPGTIKRIKIGSRSAHFCPRCQKL</sequence>
<evidence type="ECO:0000259" key="18">
    <source>
        <dbReference type="PROSITE" id="PS51068"/>
    </source>
</evidence>
<keyword evidence="8" id="KW-0378">Hydrolase</keyword>
<keyword evidence="10" id="KW-0238">DNA-binding</keyword>
<evidence type="ECO:0000256" key="9">
    <source>
        <dbReference type="ARBA" id="ARBA00022833"/>
    </source>
</evidence>
<dbReference type="GO" id="GO:0008270">
    <property type="term" value="F:zinc ion binding"/>
    <property type="evidence" value="ECO:0007669"/>
    <property type="project" value="UniProtKB-KW"/>
</dbReference>
<dbReference type="NCBIfam" id="NF002211">
    <property type="entry name" value="PRK01103.1"/>
    <property type="match status" value="1"/>
</dbReference>
<dbReference type="EMBL" id="MHMH01000017">
    <property type="protein sequence ID" value="OGZ24178.1"/>
    <property type="molecule type" value="Genomic_DNA"/>
</dbReference>
<gene>
    <name evidence="19" type="ORF">A2896_00980</name>
</gene>
<evidence type="ECO:0000313" key="19">
    <source>
        <dbReference type="EMBL" id="OGZ24178.1"/>
    </source>
</evidence>
<organism evidence="19 20">
    <name type="scientific">Candidatus Nealsonbacteria bacterium RIFCSPLOWO2_01_FULL_43_32</name>
    <dbReference type="NCBI Taxonomy" id="1801672"/>
    <lineage>
        <taxon>Bacteria</taxon>
        <taxon>Candidatus Nealsoniibacteriota</taxon>
    </lineage>
</organism>
<dbReference type="InterPro" id="IPR000214">
    <property type="entry name" value="Znf_DNA_glyclase/AP_lyase"/>
</dbReference>
<dbReference type="InterPro" id="IPR012319">
    <property type="entry name" value="FPG_cat"/>
</dbReference>
<comment type="subunit">
    <text evidence="4">Monomer.</text>
</comment>
<evidence type="ECO:0000256" key="5">
    <source>
        <dbReference type="ARBA" id="ARBA00022723"/>
    </source>
</evidence>
<dbReference type="Gene3D" id="3.20.190.10">
    <property type="entry name" value="MutM-like, N-terminal"/>
    <property type="match status" value="1"/>
</dbReference>
<name>A0A1G2EG36_9BACT</name>
<dbReference type="GO" id="GO:0140078">
    <property type="term" value="F:class I DNA-(apurinic or apyrimidinic site) endonuclease activity"/>
    <property type="evidence" value="ECO:0007669"/>
    <property type="project" value="UniProtKB-EC"/>
</dbReference>
<evidence type="ECO:0000256" key="16">
    <source>
        <dbReference type="PROSITE-ProRule" id="PRU00391"/>
    </source>
</evidence>
<reference evidence="19 20" key="1">
    <citation type="journal article" date="2016" name="Nat. Commun.">
        <title>Thousands of microbial genomes shed light on interconnected biogeochemical processes in an aquifer system.</title>
        <authorList>
            <person name="Anantharaman K."/>
            <person name="Brown C.T."/>
            <person name="Hug L.A."/>
            <person name="Sharon I."/>
            <person name="Castelle C.J."/>
            <person name="Probst A.J."/>
            <person name="Thomas B.C."/>
            <person name="Singh A."/>
            <person name="Wilkins M.J."/>
            <person name="Karaoz U."/>
            <person name="Brodie E.L."/>
            <person name="Williams K.H."/>
            <person name="Hubbard S.S."/>
            <person name="Banfield J.F."/>
        </authorList>
    </citation>
    <scope>NUCLEOTIDE SEQUENCE [LARGE SCALE GENOMIC DNA]</scope>
</reference>
<evidence type="ECO:0000313" key="20">
    <source>
        <dbReference type="Proteomes" id="UP000178647"/>
    </source>
</evidence>
<keyword evidence="5" id="KW-0479">Metal-binding</keyword>
<evidence type="ECO:0000256" key="2">
    <source>
        <dbReference type="ARBA" id="ARBA00001947"/>
    </source>
</evidence>
<keyword evidence="9" id="KW-0862">Zinc</keyword>
<dbReference type="SMART" id="SM01232">
    <property type="entry name" value="H2TH"/>
    <property type="match status" value="1"/>
</dbReference>
<keyword evidence="14" id="KW-0326">Glycosidase</keyword>
<dbReference type="GO" id="GO:0034039">
    <property type="term" value="F:8-oxo-7,8-dihydroguanine DNA N-glycosylase activity"/>
    <property type="evidence" value="ECO:0007669"/>
    <property type="project" value="TreeGrafter"/>
</dbReference>
<evidence type="ECO:0000256" key="14">
    <source>
        <dbReference type="ARBA" id="ARBA00023295"/>
    </source>
</evidence>
<evidence type="ECO:0000259" key="17">
    <source>
        <dbReference type="PROSITE" id="PS51066"/>
    </source>
</evidence>
<dbReference type="FunFam" id="1.10.8.50:FF:000003">
    <property type="entry name" value="Formamidopyrimidine-DNA glycosylase"/>
    <property type="match status" value="1"/>
</dbReference>
<evidence type="ECO:0000256" key="1">
    <source>
        <dbReference type="ARBA" id="ARBA00001668"/>
    </source>
</evidence>
<dbReference type="SUPFAM" id="SSF81624">
    <property type="entry name" value="N-terminal domain of MutM-like DNA repair proteins"/>
    <property type="match status" value="1"/>
</dbReference>
<dbReference type="InterPro" id="IPR015886">
    <property type="entry name" value="H2TH_FPG"/>
</dbReference>
<keyword evidence="13" id="KW-0511">Multifunctional enzyme</keyword>
<evidence type="ECO:0000256" key="13">
    <source>
        <dbReference type="ARBA" id="ARBA00023268"/>
    </source>
</evidence>
<comment type="cofactor">
    <cofactor evidence="2">
        <name>Zn(2+)</name>
        <dbReference type="ChEBI" id="CHEBI:29105"/>
    </cofactor>
</comment>
<evidence type="ECO:0000256" key="6">
    <source>
        <dbReference type="ARBA" id="ARBA00022763"/>
    </source>
</evidence>
<dbReference type="Pfam" id="PF06831">
    <property type="entry name" value="H2TH"/>
    <property type="match status" value="1"/>
</dbReference>
<accession>A0A1G2EG36</accession>
<evidence type="ECO:0000256" key="15">
    <source>
        <dbReference type="ARBA" id="ARBA00044632"/>
    </source>
</evidence>
<keyword evidence="12" id="KW-0456">Lyase</keyword>
<dbReference type="InterPro" id="IPR020629">
    <property type="entry name" value="FPG_Glyclase"/>
</dbReference>
<dbReference type="SUPFAM" id="SSF46946">
    <property type="entry name" value="S13-like H2TH domain"/>
    <property type="match status" value="1"/>
</dbReference>
<dbReference type="NCBIfam" id="TIGR00577">
    <property type="entry name" value="fpg"/>
    <property type="match status" value="1"/>
</dbReference>
<keyword evidence="11" id="KW-0234">DNA repair</keyword>
<comment type="caution">
    <text evidence="19">The sequence shown here is derived from an EMBL/GenBank/DDBJ whole genome shotgun (WGS) entry which is preliminary data.</text>
</comment>
<evidence type="ECO:0000256" key="4">
    <source>
        <dbReference type="ARBA" id="ARBA00011245"/>
    </source>
</evidence>